<dbReference type="EMBL" id="SMFQ01000002">
    <property type="protein sequence ID" value="TCJ88543.1"/>
    <property type="molecule type" value="Genomic_DNA"/>
</dbReference>
<dbReference type="GO" id="GO:0006629">
    <property type="term" value="P:lipid metabolic process"/>
    <property type="evidence" value="ECO:0007669"/>
    <property type="project" value="InterPro"/>
</dbReference>
<feature type="transmembrane region" description="Helical" evidence="1">
    <location>
        <begin position="77"/>
        <end position="96"/>
    </location>
</feature>
<feature type="domain" description="Fatty acid desaturase" evidence="2">
    <location>
        <begin position="48"/>
        <end position="255"/>
    </location>
</feature>
<sequence length="265" mass="31180">MSTNRILKTNEWQDLVKYKPWEVAKEISLPLPWFILEMWAAANQHKVLMLFAAAYFFLTCLRVSHNAFHYCLGLSRTATDVVMLLLSVFMMTSMRATQVTHMQHHRHCLEENDVEGYIAKLGFWNMLLQAPLFTLKLHKEALSRSAKKSLKQNFWIKFEIALNVFWMTAVWFWWDIDALKIHTVLMLLSHAISPMFTVWSVHHDCEDNTSDYDSRTLRSRWLSPLAYNMLFHLEHHNYPAIPTCHLPQLAERLDDAGLINYKTVI</sequence>
<evidence type="ECO:0000313" key="4">
    <source>
        <dbReference type="Proteomes" id="UP000294887"/>
    </source>
</evidence>
<dbReference type="Proteomes" id="UP000294887">
    <property type="component" value="Unassembled WGS sequence"/>
</dbReference>
<accession>A0A4R1F405</accession>
<feature type="transmembrane region" description="Helical" evidence="1">
    <location>
        <begin position="47"/>
        <end position="65"/>
    </location>
</feature>
<dbReference type="InterPro" id="IPR005804">
    <property type="entry name" value="FA_desaturase_dom"/>
</dbReference>
<dbReference type="CDD" id="cd01060">
    <property type="entry name" value="Membrane-FADS-like"/>
    <property type="match status" value="1"/>
</dbReference>
<name>A0A4R1F405_9GAMM</name>
<dbReference type="RefSeq" id="WP_131904233.1">
    <property type="nucleotide sequence ID" value="NZ_BAAAFU010000008.1"/>
</dbReference>
<keyword evidence="1" id="KW-1133">Transmembrane helix</keyword>
<comment type="caution">
    <text evidence="3">The sequence shown here is derived from an EMBL/GenBank/DDBJ whole genome shotgun (WGS) entry which is preliminary data.</text>
</comment>
<keyword evidence="1" id="KW-0472">Membrane</keyword>
<dbReference type="Pfam" id="PF00487">
    <property type="entry name" value="FA_desaturase"/>
    <property type="match status" value="1"/>
</dbReference>
<feature type="transmembrane region" description="Helical" evidence="1">
    <location>
        <begin position="154"/>
        <end position="174"/>
    </location>
</feature>
<protein>
    <submittedName>
        <fullName evidence="3">Fatty acid desaturase</fullName>
    </submittedName>
</protein>
<evidence type="ECO:0000259" key="2">
    <source>
        <dbReference type="Pfam" id="PF00487"/>
    </source>
</evidence>
<gene>
    <name evidence="3" type="ORF">EV695_0400</name>
</gene>
<organism evidence="3 4">
    <name type="scientific">Cocleimonas flava</name>
    <dbReference type="NCBI Taxonomy" id="634765"/>
    <lineage>
        <taxon>Bacteria</taxon>
        <taxon>Pseudomonadati</taxon>
        <taxon>Pseudomonadota</taxon>
        <taxon>Gammaproteobacteria</taxon>
        <taxon>Thiotrichales</taxon>
        <taxon>Thiotrichaceae</taxon>
        <taxon>Cocleimonas</taxon>
    </lineage>
</organism>
<dbReference type="OrthoDB" id="9800167at2"/>
<reference evidence="3 4" key="1">
    <citation type="submission" date="2019-03" db="EMBL/GenBank/DDBJ databases">
        <title>Genomic Encyclopedia of Type Strains, Phase IV (KMG-IV): sequencing the most valuable type-strain genomes for metagenomic binning, comparative biology and taxonomic classification.</title>
        <authorList>
            <person name="Goeker M."/>
        </authorList>
    </citation>
    <scope>NUCLEOTIDE SEQUENCE [LARGE SCALE GENOMIC DNA]</scope>
    <source>
        <strain evidence="3 4">DSM 24830</strain>
    </source>
</reference>
<keyword evidence="4" id="KW-1185">Reference proteome</keyword>
<proteinExistence type="predicted"/>
<evidence type="ECO:0000256" key="1">
    <source>
        <dbReference type="SAM" id="Phobius"/>
    </source>
</evidence>
<evidence type="ECO:0000313" key="3">
    <source>
        <dbReference type="EMBL" id="TCJ88543.1"/>
    </source>
</evidence>
<keyword evidence="1" id="KW-0812">Transmembrane</keyword>
<dbReference type="AlphaFoldDB" id="A0A4R1F405"/>